<keyword evidence="7 12" id="KW-0067">ATP-binding</keyword>
<evidence type="ECO:0000313" key="17">
    <source>
        <dbReference type="Proteomes" id="UP000033607"/>
    </source>
</evidence>
<feature type="domain" description="Aminoacyl-transfer RNA synthetases class-II family profile" evidence="15">
    <location>
        <begin position="177"/>
        <end position="417"/>
    </location>
</feature>
<dbReference type="EMBL" id="LATL02000272">
    <property type="protein sequence ID" value="KKD37745.1"/>
    <property type="molecule type" value="Genomic_DNA"/>
</dbReference>
<feature type="binding site" evidence="12 13">
    <location>
        <position position="288"/>
    </location>
    <ligand>
        <name>L-serine</name>
        <dbReference type="ChEBI" id="CHEBI:33384"/>
    </ligand>
</feature>
<keyword evidence="4 12" id="KW-0963">Cytoplasm</keyword>
<gene>
    <name evidence="12" type="primary">serS</name>
    <name evidence="16" type="ORF">WN50_12625</name>
</gene>
<evidence type="ECO:0000256" key="8">
    <source>
        <dbReference type="ARBA" id="ARBA00022917"/>
    </source>
</evidence>
<dbReference type="PATRIC" id="fig|1637645.4.peg.5388"/>
<reference evidence="16 17" key="1">
    <citation type="submission" date="2015-06" db="EMBL/GenBank/DDBJ databases">
        <title>Draft genome assembly of filamentous brackish cyanobacterium Limnoraphis robusta strain CS-951.</title>
        <authorList>
            <person name="Willis A."/>
            <person name="Parks M."/>
            <person name="Burford M.A."/>
        </authorList>
    </citation>
    <scope>NUCLEOTIDE SEQUENCE [LARGE SCALE GENOMIC DNA]</scope>
    <source>
        <strain evidence="16 17">CS-951</strain>
    </source>
</reference>
<evidence type="ECO:0000256" key="7">
    <source>
        <dbReference type="ARBA" id="ARBA00022840"/>
    </source>
</evidence>
<evidence type="ECO:0000256" key="14">
    <source>
        <dbReference type="PIRSR" id="PIRSR001529-2"/>
    </source>
</evidence>
<protein>
    <recommendedName>
        <fullName evidence="12">Serine--tRNA ligase</fullName>
        <ecNumber evidence="12">6.1.1.11</ecNumber>
    </recommendedName>
    <alternativeName>
        <fullName evidence="12">Seryl-tRNA synthetase</fullName>
        <shortName evidence="12">SerRS</shortName>
    </alternativeName>
    <alternativeName>
        <fullName evidence="12">Seryl-tRNA(Ser/Sec) synthetase</fullName>
    </alternativeName>
</protein>
<dbReference type="Gene3D" id="1.10.287.40">
    <property type="entry name" value="Serine-tRNA synthetase, tRNA binding domain"/>
    <property type="match status" value="1"/>
</dbReference>
<feature type="binding site" evidence="13">
    <location>
        <position position="234"/>
    </location>
    <ligand>
        <name>L-serine</name>
        <dbReference type="ChEBI" id="CHEBI:33384"/>
    </ligand>
</feature>
<dbReference type="GO" id="GO:0005524">
    <property type="term" value="F:ATP binding"/>
    <property type="evidence" value="ECO:0007669"/>
    <property type="project" value="UniProtKB-UniRule"/>
</dbReference>
<dbReference type="Pfam" id="PF00587">
    <property type="entry name" value="tRNA-synt_2b"/>
    <property type="match status" value="1"/>
</dbReference>
<dbReference type="PROSITE" id="PS50862">
    <property type="entry name" value="AA_TRNA_LIGASE_II"/>
    <property type="match status" value="1"/>
</dbReference>
<dbReference type="InterPro" id="IPR015866">
    <property type="entry name" value="Ser-tRNA-synth_1_N"/>
</dbReference>
<evidence type="ECO:0000256" key="12">
    <source>
        <dbReference type="HAMAP-Rule" id="MF_00176"/>
    </source>
</evidence>
<keyword evidence="6 12" id="KW-0547">Nucleotide-binding</keyword>
<dbReference type="AlphaFoldDB" id="A0A0F5YHS7"/>
<feature type="binding site" evidence="12 14">
    <location>
        <begin position="352"/>
        <end position="355"/>
    </location>
    <ligand>
        <name>ATP</name>
        <dbReference type="ChEBI" id="CHEBI:30616"/>
    </ligand>
</feature>
<dbReference type="PANTHER" id="PTHR43697:SF1">
    <property type="entry name" value="SERINE--TRNA LIGASE"/>
    <property type="match status" value="1"/>
</dbReference>
<keyword evidence="5 12" id="KW-0436">Ligase</keyword>
<sequence length="429" mass="48681">MLDIKQIRENPQAIQDRLKLRGDYDLQPILDLDEQRRQLEYQRIQLETRSNEIGKQVGEKIKGGSDPKGAEIQALKDEGQKIRESLSELEPKEKEILAEIEALLLPIPNLPSESTPLGKSELENVEVRRWGDEYISENPNILPHWEIGEKLGILNFERGVKIAQSRFVSLIGAGAALERALIQFMLDTHTSNGYVEVMPPLLVNSTSLQGTGQLPKFAEESFKCSDDDLWLIPTSEVPVVNFYRDEILDAEQLPIYHCSFTPCFRREAGSYGKDTRGLIRLHQFNKVELIKLVHPDTSEEEHEKLVRDAEGILQALKLPYRVIELCTGDLGFSAAKCYDLEVWLPSSQTYREISSCSNVKDFQPRRANIRFKDTKSGKKKKKTEFVHALNGSGLAIGRTMAAVLENYQQPDGSVRIPEALQPYLKREVL</sequence>
<evidence type="ECO:0000256" key="10">
    <source>
        <dbReference type="ARBA" id="ARBA00047929"/>
    </source>
</evidence>
<dbReference type="Gene3D" id="3.30.930.10">
    <property type="entry name" value="Bira Bifunctional Protein, Domain 2"/>
    <property type="match status" value="1"/>
</dbReference>
<evidence type="ECO:0000256" key="4">
    <source>
        <dbReference type="ARBA" id="ARBA00022490"/>
    </source>
</evidence>
<dbReference type="PIRSF" id="PIRSF001529">
    <property type="entry name" value="Ser-tRNA-synth_IIa"/>
    <property type="match status" value="1"/>
</dbReference>
<comment type="caution">
    <text evidence="16">The sequence shown here is derived from an EMBL/GenBank/DDBJ whole genome shotgun (WGS) entry which is preliminary data.</text>
</comment>
<feature type="binding site" evidence="12 14">
    <location>
        <begin position="265"/>
        <end position="267"/>
    </location>
    <ligand>
        <name>ATP</name>
        <dbReference type="ChEBI" id="CHEBI:30616"/>
    </ligand>
</feature>
<proteinExistence type="inferred from homology"/>
<dbReference type="EC" id="6.1.1.11" evidence="12"/>
<dbReference type="OrthoDB" id="9804647at2"/>
<comment type="caution">
    <text evidence="12">Lacks conserved residue(s) required for the propagation of feature annotation.</text>
</comment>
<feature type="binding site" evidence="12">
    <location>
        <position position="392"/>
    </location>
    <ligand>
        <name>L-serine</name>
        <dbReference type="ChEBI" id="CHEBI:33384"/>
    </ligand>
</feature>
<evidence type="ECO:0000256" key="11">
    <source>
        <dbReference type="ARBA" id="ARBA00048823"/>
    </source>
</evidence>
<evidence type="ECO:0000256" key="1">
    <source>
        <dbReference type="ARBA" id="ARBA00004496"/>
    </source>
</evidence>
<dbReference type="Pfam" id="PF02403">
    <property type="entry name" value="Seryl_tRNA_N"/>
    <property type="match status" value="1"/>
</dbReference>
<dbReference type="SUPFAM" id="SSF46589">
    <property type="entry name" value="tRNA-binding arm"/>
    <property type="match status" value="1"/>
</dbReference>
<dbReference type="InterPro" id="IPR045864">
    <property type="entry name" value="aa-tRNA-synth_II/BPL/LPL"/>
</dbReference>
<keyword evidence="8 12" id="KW-0648">Protein biosynthesis</keyword>
<feature type="binding site" evidence="13">
    <location>
        <position position="265"/>
    </location>
    <ligand>
        <name>L-serine</name>
        <dbReference type="ChEBI" id="CHEBI:33384"/>
    </ligand>
</feature>
<dbReference type="GO" id="GO:0016260">
    <property type="term" value="P:selenocysteine biosynthetic process"/>
    <property type="evidence" value="ECO:0007669"/>
    <property type="project" value="UniProtKB-UniRule"/>
</dbReference>
<dbReference type="InterPro" id="IPR006195">
    <property type="entry name" value="aa-tRNA-synth_II"/>
</dbReference>
<dbReference type="GO" id="GO:0006434">
    <property type="term" value="P:seryl-tRNA aminoacylation"/>
    <property type="evidence" value="ECO:0007669"/>
    <property type="project" value="UniProtKB-UniRule"/>
</dbReference>
<dbReference type="InterPro" id="IPR042103">
    <property type="entry name" value="SerRS_1_N_sf"/>
</dbReference>
<evidence type="ECO:0000256" key="5">
    <source>
        <dbReference type="ARBA" id="ARBA00022598"/>
    </source>
</evidence>
<dbReference type="CDD" id="cd00770">
    <property type="entry name" value="SerRS_core"/>
    <property type="match status" value="1"/>
</dbReference>
<dbReference type="InterPro" id="IPR002317">
    <property type="entry name" value="Ser-tRNA-ligase_type_1"/>
</dbReference>
<keyword evidence="9 12" id="KW-0030">Aminoacyl-tRNA synthetase</keyword>
<dbReference type="GO" id="GO:0004828">
    <property type="term" value="F:serine-tRNA ligase activity"/>
    <property type="evidence" value="ECO:0007669"/>
    <property type="project" value="UniProtKB-UniRule"/>
</dbReference>
<evidence type="ECO:0000256" key="9">
    <source>
        <dbReference type="ARBA" id="ARBA00023146"/>
    </source>
</evidence>
<evidence type="ECO:0000259" key="15">
    <source>
        <dbReference type="PROSITE" id="PS50862"/>
    </source>
</evidence>
<dbReference type="Proteomes" id="UP000033607">
    <property type="component" value="Unassembled WGS sequence"/>
</dbReference>
<comment type="similarity">
    <text evidence="3 12">Belongs to the class-II aminoacyl-tRNA synthetase family. Type-1 seryl-tRNA synthetase subfamily.</text>
</comment>
<dbReference type="PRINTS" id="PR00981">
    <property type="entry name" value="TRNASYNTHSER"/>
</dbReference>
<accession>A0A0F5YHS7</accession>
<dbReference type="GO" id="GO:0005737">
    <property type="term" value="C:cytoplasm"/>
    <property type="evidence" value="ECO:0007669"/>
    <property type="project" value="UniProtKB-SubCell"/>
</dbReference>
<comment type="pathway">
    <text evidence="2 12">Aminoacyl-tRNA biosynthesis; selenocysteinyl-tRNA(Sec) biosynthesis; L-seryl-tRNA(Sec) from L-serine and tRNA(Sec): step 1/1.</text>
</comment>
<evidence type="ECO:0000256" key="2">
    <source>
        <dbReference type="ARBA" id="ARBA00005045"/>
    </source>
</evidence>
<dbReference type="InterPro" id="IPR002314">
    <property type="entry name" value="aa-tRNA-synt_IIb"/>
</dbReference>
<dbReference type="RefSeq" id="WP_046278900.1">
    <property type="nucleotide sequence ID" value="NZ_LATL02000272.1"/>
</dbReference>
<comment type="subunit">
    <text evidence="12">Homodimer. The tRNA molecule binds across the dimer.</text>
</comment>
<evidence type="ECO:0000313" key="16">
    <source>
        <dbReference type="EMBL" id="KKD37745.1"/>
    </source>
</evidence>
<feature type="binding site" evidence="13">
    <location>
        <position position="390"/>
    </location>
    <ligand>
        <name>L-serine</name>
        <dbReference type="ChEBI" id="CHEBI:33384"/>
    </ligand>
</feature>
<feature type="binding site" evidence="12">
    <location>
        <begin position="234"/>
        <end position="236"/>
    </location>
    <ligand>
        <name>L-serine</name>
        <dbReference type="ChEBI" id="CHEBI:33384"/>
    </ligand>
</feature>
<dbReference type="InterPro" id="IPR033729">
    <property type="entry name" value="SerRS_core"/>
</dbReference>
<evidence type="ECO:0000256" key="13">
    <source>
        <dbReference type="PIRSR" id="PIRSR001529-1"/>
    </source>
</evidence>
<name>A0A0F5YHS7_9CYAN</name>
<comment type="function">
    <text evidence="12">Catalyzes the attachment of serine to tRNA(Ser). Is also able to aminoacylate tRNA(Sec) with serine, to form the misacylated tRNA L-seryl-tRNA(Sec), which will be further converted into selenocysteinyl-tRNA(Sec).</text>
</comment>
<dbReference type="SUPFAM" id="SSF55681">
    <property type="entry name" value="Class II aaRS and biotin synthetases"/>
    <property type="match status" value="1"/>
</dbReference>
<organism evidence="16 17">
    <name type="scientific">Limnoraphis robusta CS-951</name>
    <dbReference type="NCBI Taxonomy" id="1637645"/>
    <lineage>
        <taxon>Bacteria</taxon>
        <taxon>Bacillati</taxon>
        <taxon>Cyanobacteriota</taxon>
        <taxon>Cyanophyceae</taxon>
        <taxon>Oscillatoriophycideae</taxon>
        <taxon>Oscillatoriales</taxon>
        <taxon>Sirenicapillariaceae</taxon>
        <taxon>Limnoraphis</taxon>
    </lineage>
</organism>
<evidence type="ECO:0000256" key="3">
    <source>
        <dbReference type="ARBA" id="ARBA00010728"/>
    </source>
</evidence>
<evidence type="ECO:0000256" key="6">
    <source>
        <dbReference type="ARBA" id="ARBA00022741"/>
    </source>
</evidence>
<dbReference type="InterPro" id="IPR010978">
    <property type="entry name" value="tRNA-bd_arm"/>
</dbReference>
<comment type="catalytic activity">
    <reaction evidence="10 12">
        <text>tRNA(Sec) + L-serine + ATP = L-seryl-tRNA(Sec) + AMP + diphosphate + H(+)</text>
        <dbReference type="Rhea" id="RHEA:42580"/>
        <dbReference type="Rhea" id="RHEA-COMP:9742"/>
        <dbReference type="Rhea" id="RHEA-COMP:10128"/>
        <dbReference type="ChEBI" id="CHEBI:15378"/>
        <dbReference type="ChEBI" id="CHEBI:30616"/>
        <dbReference type="ChEBI" id="CHEBI:33019"/>
        <dbReference type="ChEBI" id="CHEBI:33384"/>
        <dbReference type="ChEBI" id="CHEBI:78442"/>
        <dbReference type="ChEBI" id="CHEBI:78533"/>
        <dbReference type="ChEBI" id="CHEBI:456215"/>
        <dbReference type="EC" id="6.1.1.11"/>
    </reaction>
</comment>
<comment type="domain">
    <text evidence="12">Consists of two distinct domains, a catalytic core and a N-terminal extension that is involved in tRNA binding.</text>
</comment>
<dbReference type="UniPathway" id="UPA00906">
    <property type="reaction ID" value="UER00895"/>
</dbReference>
<dbReference type="PANTHER" id="PTHR43697">
    <property type="entry name" value="SERYL-TRNA SYNTHETASE"/>
    <property type="match status" value="1"/>
</dbReference>
<dbReference type="NCBIfam" id="TIGR00414">
    <property type="entry name" value="serS"/>
    <property type="match status" value="1"/>
</dbReference>
<dbReference type="HAMAP" id="MF_00176">
    <property type="entry name" value="Ser_tRNA_synth_type1"/>
    <property type="match status" value="1"/>
</dbReference>
<comment type="subcellular location">
    <subcellularLocation>
        <location evidence="1 12">Cytoplasm</location>
    </subcellularLocation>
</comment>
<comment type="catalytic activity">
    <reaction evidence="11 12">
        <text>tRNA(Ser) + L-serine + ATP = L-seryl-tRNA(Ser) + AMP + diphosphate + H(+)</text>
        <dbReference type="Rhea" id="RHEA:12292"/>
        <dbReference type="Rhea" id="RHEA-COMP:9669"/>
        <dbReference type="Rhea" id="RHEA-COMP:9703"/>
        <dbReference type="ChEBI" id="CHEBI:15378"/>
        <dbReference type="ChEBI" id="CHEBI:30616"/>
        <dbReference type="ChEBI" id="CHEBI:33019"/>
        <dbReference type="ChEBI" id="CHEBI:33384"/>
        <dbReference type="ChEBI" id="CHEBI:78442"/>
        <dbReference type="ChEBI" id="CHEBI:78533"/>
        <dbReference type="ChEBI" id="CHEBI:456215"/>
        <dbReference type="EC" id="6.1.1.11"/>
    </reaction>
</comment>